<dbReference type="Proteomes" id="UP000649328">
    <property type="component" value="Unassembled WGS sequence"/>
</dbReference>
<dbReference type="EMBL" id="JACBPP010000008">
    <property type="protein sequence ID" value="KAF7999730.1"/>
    <property type="molecule type" value="Genomic_DNA"/>
</dbReference>
<accession>A0A8H7L9V3</accession>
<sequence>MYVCGTSPEETQLIDDIIERHIKHLKSFLNDTTFLATSFVEGADSLGRQHTYVQALAKDLAPCIKSVSEKLRFAKHILEEMIESAQFLSLHKPYHVLDHYLVRKIILLNLQLLALYDSQGQPDSWNPDYEDNVRYYLRQLDAWAKDLELSPNRRLIMLLKFEGRYLQAKRSLAVLQQHIMKHQIPCRAN</sequence>
<comment type="caution">
    <text evidence="1">The sequence shown here is derived from an EMBL/GenBank/DDBJ whole genome shotgun (WGS) entry which is preliminary data.</text>
</comment>
<reference evidence="1" key="1">
    <citation type="submission" date="2020-10" db="EMBL/GenBank/DDBJ databases">
        <title>The Whole-Genome Sequence of Metschnikowia persimmonesis, a Novel Endophytic Yeast Species Isolated from Medicinal Plant Diospyros kaki Thumb.</title>
        <authorList>
            <person name="Rahmat E."/>
            <person name="Kang Y."/>
        </authorList>
    </citation>
    <scope>NUCLEOTIDE SEQUENCE</scope>
    <source>
        <strain evidence="1">KIOM G15050</strain>
    </source>
</reference>
<gene>
    <name evidence="1" type="ORF">HF325_005579</name>
</gene>
<dbReference type="AlphaFoldDB" id="A0A8H7L9V3"/>
<organism evidence="1 2">
    <name type="scientific">Metschnikowia pulcherrima</name>
    <dbReference type="NCBI Taxonomy" id="27326"/>
    <lineage>
        <taxon>Eukaryota</taxon>
        <taxon>Fungi</taxon>
        <taxon>Dikarya</taxon>
        <taxon>Ascomycota</taxon>
        <taxon>Saccharomycotina</taxon>
        <taxon>Pichiomycetes</taxon>
        <taxon>Metschnikowiaceae</taxon>
        <taxon>Metschnikowia</taxon>
    </lineage>
</organism>
<evidence type="ECO:0000313" key="1">
    <source>
        <dbReference type="EMBL" id="KAF7999730.1"/>
    </source>
</evidence>
<name>A0A8H7L9V3_9ASCO</name>
<protein>
    <submittedName>
        <fullName evidence="1">Uncharacterized protein</fullName>
    </submittedName>
</protein>
<evidence type="ECO:0000313" key="2">
    <source>
        <dbReference type="Proteomes" id="UP000649328"/>
    </source>
</evidence>
<proteinExistence type="predicted"/>
<keyword evidence="2" id="KW-1185">Reference proteome</keyword>